<proteinExistence type="inferred from homology"/>
<evidence type="ECO:0000256" key="11">
    <source>
        <dbReference type="HAMAP-Rule" id="MF_00244"/>
    </source>
</evidence>
<dbReference type="EMBL" id="AP024233">
    <property type="protein sequence ID" value="BCO09125.1"/>
    <property type="molecule type" value="Genomic_DNA"/>
</dbReference>
<keyword evidence="7 11" id="KW-0547">Nucleotide-binding</keyword>
<organism evidence="13 14">
    <name type="scientific">Desulfolithobacter dissulfuricans</name>
    <dbReference type="NCBI Taxonomy" id="2795293"/>
    <lineage>
        <taxon>Bacteria</taxon>
        <taxon>Pseudomonadati</taxon>
        <taxon>Thermodesulfobacteriota</taxon>
        <taxon>Desulfobulbia</taxon>
        <taxon>Desulfobulbales</taxon>
        <taxon>Desulfobulbaceae</taxon>
        <taxon>Desulfolithobacter</taxon>
    </lineage>
</organism>
<evidence type="ECO:0000256" key="10">
    <source>
        <dbReference type="ARBA" id="ARBA00048721"/>
    </source>
</evidence>
<dbReference type="EC" id="2.7.7.18" evidence="11"/>
<dbReference type="GO" id="GO:0009435">
    <property type="term" value="P:NAD+ biosynthetic process"/>
    <property type="evidence" value="ECO:0007669"/>
    <property type="project" value="UniProtKB-UniRule"/>
</dbReference>
<dbReference type="InterPro" id="IPR004821">
    <property type="entry name" value="Cyt_trans-like"/>
</dbReference>
<dbReference type="GO" id="GO:0004515">
    <property type="term" value="F:nicotinate-nucleotide adenylyltransferase activity"/>
    <property type="evidence" value="ECO:0007669"/>
    <property type="project" value="UniProtKB-UniRule"/>
</dbReference>
<dbReference type="CDD" id="cd02165">
    <property type="entry name" value="NMNAT"/>
    <property type="match status" value="1"/>
</dbReference>
<comment type="catalytic activity">
    <reaction evidence="10 11">
        <text>nicotinate beta-D-ribonucleotide + ATP + H(+) = deamido-NAD(+) + diphosphate</text>
        <dbReference type="Rhea" id="RHEA:22860"/>
        <dbReference type="ChEBI" id="CHEBI:15378"/>
        <dbReference type="ChEBI" id="CHEBI:30616"/>
        <dbReference type="ChEBI" id="CHEBI:33019"/>
        <dbReference type="ChEBI" id="CHEBI:57502"/>
        <dbReference type="ChEBI" id="CHEBI:58437"/>
        <dbReference type="EC" id="2.7.7.18"/>
    </reaction>
</comment>
<dbReference type="NCBIfam" id="TIGR00125">
    <property type="entry name" value="cyt_tran_rel"/>
    <property type="match status" value="1"/>
</dbReference>
<comment type="pathway">
    <text evidence="2 11">Cofactor biosynthesis; NAD(+) biosynthesis; deamido-NAD(+) from nicotinate D-ribonucleotide: step 1/1.</text>
</comment>
<dbReference type="SUPFAM" id="SSF52374">
    <property type="entry name" value="Nucleotidylyl transferase"/>
    <property type="match status" value="1"/>
</dbReference>
<comment type="similarity">
    <text evidence="3 11">Belongs to the NadD family.</text>
</comment>
<gene>
    <name evidence="11 13" type="primary">nadD</name>
    <name evidence="13" type="ORF">GF1_15010</name>
</gene>
<dbReference type="Pfam" id="PF01467">
    <property type="entry name" value="CTP_transf_like"/>
    <property type="match status" value="1"/>
</dbReference>
<dbReference type="InterPro" id="IPR005248">
    <property type="entry name" value="NadD/NMNAT"/>
</dbReference>
<dbReference type="NCBIfam" id="TIGR00482">
    <property type="entry name" value="nicotinate (nicotinamide) nucleotide adenylyltransferase"/>
    <property type="match status" value="1"/>
</dbReference>
<dbReference type="Proteomes" id="UP001063350">
    <property type="component" value="Chromosome"/>
</dbReference>
<comment type="function">
    <text evidence="1 11">Catalyzes the reversible adenylation of nicotinate mononucleotide (NaMN) to nicotinic acid adenine dinucleotide (NaAD).</text>
</comment>
<evidence type="ECO:0000256" key="2">
    <source>
        <dbReference type="ARBA" id="ARBA00005019"/>
    </source>
</evidence>
<dbReference type="KEGG" id="ddu:GF1_15010"/>
<keyword evidence="6 11" id="KW-0548">Nucleotidyltransferase</keyword>
<dbReference type="HAMAP" id="MF_00244">
    <property type="entry name" value="NaMN_adenylyltr"/>
    <property type="match status" value="1"/>
</dbReference>
<sequence length="235" mass="26013">MENKHHIGVFGGTFDPVHEGHIRIAEAVLACTRLDLFLFVPAYLPPHKRVPVAPFHHRVAMLELALDEKNRTGWPGPGQVEVVISRIEAELKTPSYTIDTLKGLEGRLGPAVFHLVIGADSLVELHLWYRYGEILQRCHLLVAARPGISPAAVQDAIDRLPGGYVRHGSSNIWRSSVPGSNRTITYIDSVQVPVSSTRIRQELAAGRRPAMVAPVVLEYIEKHGLYRCQGEETGD</sequence>
<dbReference type="Gene3D" id="3.40.50.620">
    <property type="entry name" value="HUPs"/>
    <property type="match status" value="1"/>
</dbReference>
<dbReference type="GO" id="GO:0005524">
    <property type="term" value="F:ATP binding"/>
    <property type="evidence" value="ECO:0007669"/>
    <property type="project" value="UniProtKB-KW"/>
</dbReference>
<reference evidence="13" key="1">
    <citation type="submission" date="2020-12" db="EMBL/GenBank/DDBJ databases">
        <title>Desulfobium dissulfuricans gen. nov., sp. nov., a novel mesophilic, sulfate-reducing bacterium isolated from a deep-sea hydrothermal vent.</title>
        <authorList>
            <person name="Hashimoto Y."/>
            <person name="Tame A."/>
            <person name="Sawayama S."/>
            <person name="Miyazaki J."/>
            <person name="Takai K."/>
            <person name="Nakagawa S."/>
        </authorList>
    </citation>
    <scope>NUCLEOTIDE SEQUENCE</scope>
    <source>
        <strain evidence="13">GF1</strain>
    </source>
</reference>
<keyword evidence="14" id="KW-1185">Reference proteome</keyword>
<evidence type="ECO:0000313" key="14">
    <source>
        <dbReference type="Proteomes" id="UP001063350"/>
    </source>
</evidence>
<keyword evidence="9 11" id="KW-0520">NAD</keyword>
<evidence type="ECO:0000256" key="5">
    <source>
        <dbReference type="ARBA" id="ARBA00022679"/>
    </source>
</evidence>
<evidence type="ECO:0000256" key="7">
    <source>
        <dbReference type="ARBA" id="ARBA00022741"/>
    </source>
</evidence>
<keyword evidence="8 11" id="KW-0067">ATP-binding</keyword>
<evidence type="ECO:0000256" key="6">
    <source>
        <dbReference type="ARBA" id="ARBA00022695"/>
    </source>
</evidence>
<dbReference type="RefSeq" id="WP_267928994.1">
    <property type="nucleotide sequence ID" value="NZ_AP024233.1"/>
</dbReference>
<evidence type="ECO:0000313" key="13">
    <source>
        <dbReference type="EMBL" id="BCO09125.1"/>
    </source>
</evidence>
<dbReference type="PANTHER" id="PTHR39321">
    <property type="entry name" value="NICOTINATE-NUCLEOTIDE ADENYLYLTRANSFERASE-RELATED"/>
    <property type="match status" value="1"/>
</dbReference>
<feature type="domain" description="Cytidyltransferase-like" evidence="12">
    <location>
        <begin position="9"/>
        <end position="201"/>
    </location>
</feature>
<evidence type="ECO:0000256" key="8">
    <source>
        <dbReference type="ARBA" id="ARBA00022840"/>
    </source>
</evidence>
<evidence type="ECO:0000256" key="1">
    <source>
        <dbReference type="ARBA" id="ARBA00002324"/>
    </source>
</evidence>
<protein>
    <recommendedName>
        <fullName evidence="11">Probable nicotinate-nucleotide adenylyltransferase</fullName>
        <ecNumber evidence="11">2.7.7.18</ecNumber>
    </recommendedName>
    <alternativeName>
        <fullName evidence="11">Deamido-NAD(+) diphosphorylase</fullName>
    </alternativeName>
    <alternativeName>
        <fullName evidence="11">Deamido-NAD(+) pyrophosphorylase</fullName>
    </alternativeName>
    <alternativeName>
        <fullName evidence="11">Nicotinate mononucleotide adenylyltransferase</fullName>
        <shortName evidence="11">NaMN adenylyltransferase</shortName>
    </alternativeName>
</protein>
<dbReference type="InterPro" id="IPR014729">
    <property type="entry name" value="Rossmann-like_a/b/a_fold"/>
</dbReference>
<evidence type="ECO:0000256" key="3">
    <source>
        <dbReference type="ARBA" id="ARBA00009014"/>
    </source>
</evidence>
<evidence type="ECO:0000256" key="4">
    <source>
        <dbReference type="ARBA" id="ARBA00022642"/>
    </source>
</evidence>
<keyword evidence="4 11" id="KW-0662">Pyridine nucleotide biosynthesis</keyword>
<dbReference type="PANTHER" id="PTHR39321:SF3">
    <property type="entry name" value="PHOSPHOPANTETHEINE ADENYLYLTRANSFERASE"/>
    <property type="match status" value="1"/>
</dbReference>
<evidence type="ECO:0000259" key="12">
    <source>
        <dbReference type="Pfam" id="PF01467"/>
    </source>
</evidence>
<accession>A0A915UA50</accession>
<keyword evidence="5 11" id="KW-0808">Transferase</keyword>
<evidence type="ECO:0000256" key="9">
    <source>
        <dbReference type="ARBA" id="ARBA00023027"/>
    </source>
</evidence>
<name>A0A915UA50_9BACT</name>
<dbReference type="AlphaFoldDB" id="A0A915UA50"/>